<sequence length="94" mass="11168">MSSDQSCNESLLLLFDVHLRTEGYAQKNSRVYIAQARRFLEYLAKHNIAVADTELTDVSRYLRNERQRYRRNHGHLPKSGYIAWEAHRLVVYTR</sequence>
<dbReference type="KEGG" id="afj:AFERRID_01250"/>
<name>A0A2Z6IH72_ACIFI</name>
<accession>A0A2Z6IH72</accession>
<gene>
    <name evidence="1" type="ORF">AFERRID_01250</name>
</gene>
<dbReference type="AlphaFoldDB" id="A0A2Z6IH72"/>
<organism evidence="1 2">
    <name type="scientific">Acidithiobacillus ferridurans</name>
    <dbReference type="NCBI Taxonomy" id="1232575"/>
    <lineage>
        <taxon>Bacteria</taxon>
        <taxon>Pseudomonadati</taxon>
        <taxon>Pseudomonadota</taxon>
        <taxon>Acidithiobacillia</taxon>
        <taxon>Acidithiobacillales</taxon>
        <taxon>Acidithiobacillaceae</taxon>
        <taxon>Acidithiobacillus</taxon>
    </lineage>
</organism>
<protein>
    <submittedName>
        <fullName evidence="1">Uncharacterized protein</fullName>
    </submittedName>
</protein>
<reference evidence="1 2" key="1">
    <citation type="journal article" date="2018" name="Microbiol. Resour. Announc.">
        <title>Complete Genome Sequence of Acidithiobacillus ferridurans JCM 18981.</title>
        <authorList>
            <person name="Miyauchi T."/>
            <person name="Kouzuma A."/>
            <person name="Abe T."/>
            <person name="Watanabe K."/>
        </authorList>
    </citation>
    <scope>NUCLEOTIDE SEQUENCE [LARGE SCALE GENOMIC DNA]</scope>
    <source>
        <strain evidence="2">ATCC 33020 / DSM 29468 / JCM 18981 / 11Fe</strain>
    </source>
</reference>
<dbReference type="EMBL" id="AP018795">
    <property type="protein sequence ID" value="BBF63907.1"/>
    <property type="molecule type" value="Genomic_DNA"/>
</dbReference>
<evidence type="ECO:0000313" key="1">
    <source>
        <dbReference type="EMBL" id="BBF63907.1"/>
    </source>
</evidence>
<keyword evidence="2" id="KW-1185">Reference proteome</keyword>
<evidence type="ECO:0000313" key="2">
    <source>
        <dbReference type="Proteomes" id="UP000280188"/>
    </source>
</evidence>
<dbReference type="RefSeq" id="WP_126604148.1">
    <property type="nucleotide sequence ID" value="NZ_AP018795.1"/>
</dbReference>
<dbReference type="Proteomes" id="UP000280188">
    <property type="component" value="Chromosome"/>
</dbReference>
<proteinExistence type="predicted"/>